<comment type="caution">
    <text evidence="1">The sequence shown here is derived from an EMBL/GenBank/DDBJ whole genome shotgun (WGS) entry which is preliminary data.</text>
</comment>
<organism evidence="1 2">
    <name type="scientific">Rhodopirellula maiorica SM1</name>
    <dbReference type="NCBI Taxonomy" id="1265738"/>
    <lineage>
        <taxon>Bacteria</taxon>
        <taxon>Pseudomonadati</taxon>
        <taxon>Planctomycetota</taxon>
        <taxon>Planctomycetia</taxon>
        <taxon>Pirellulales</taxon>
        <taxon>Pirellulaceae</taxon>
        <taxon>Novipirellula</taxon>
    </lineage>
</organism>
<dbReference type="Proteomes" id="UP000011991">
    <property type="component" value="Unassembled WGS sequence"/>
</dbReference>
<reference evidence="1 2" key="1">
    <citation type="journal article" date="2013" name="Mar. Genomics">
        <title>Expression of sulfatases in Rhodopirellula baltica and the diversity of sulfatases in the genus Rhodopirellula.</title>
        <authorList>
            <person name="Wegner C.E."/>
            <person name="Richter-Heitmann T."/>
            <person name="Klindworth A."/>
            <person name="Klockow C."/>
            <person name="Richter M."/>
            <person name="Achstetter T."/>
            <person name="Glockner F.O."/>
            <person name="Harder J."/>
        </authorList>
    </citation>
    <scope>NUCLEOTIDE SEQUENCE [LARGE SCALE GENOMIC DNA]</scope>
    <source>
        <strain evidence="1 2">SM1</strain>
    </source>
</reference>
<dbReference type="AlphaFoldDB" id="M5RJX0"/>
<name>M5RJX0_9BACT</name>
<keyword evidence="2" id="KW-1185">Reference proteome</keyword>
<sequence>MLGAARSELMLEKSSSTLAVLRRRGRRIKIDDCMDVRSGLLFFLVYDCLGF</sequence>
<gene>
    <name evidence="1" type="ORF">RMSM_03471</name>
</gene>
<accession>M5RJX0</accession>
<evidence type="ECO:0000313" key="2">
    <source>
        <dbReference type="Proteomes" id="UP000011991"/>
    </source>
</evidence>
<protein>
    <submittedName>
        <fullName evidence="1">Uncharacterized protein</fullName>
    </submittedName>
</protein>
<proteinExistence type="predicted"/>
<evidence type="ECO:0000313" key="1">
    <source>
        <dbReference type="EMBL" id="EMI19605.1"/>
    </source>
</evidence>
<dbReference type="EMBL" id="ANOG01000500">
    <property type="protein sequence ID" value="EMI19605.1"/>
    <property type="molecule type" value="Genomic_DNA"/>
</dbReference>